<dbReference type="InterPro" id="IPR024473">
    <property type="entry name" value="Transposases_IS4_N"/>
</dbReference>
<organism evidence="2 3">
    <name type="scientific">Spongiactinospora gelatinilytica</name>
    <dbReference type="NCBI Taxonomy" id="2666298"/>
    <lineage>
        <taxon>Bacteria</taxon>
        <taxon>Bacillati</taxon>
        <taxon>Actinomycetota</taxon>
        <taxon>Actinomycetes</taxon>
        <taxon>Streptosporangiales</taxon>
        <taxon>Streptosporangiaceae</taxon>
        <taxon>Spongiactinospora</taxon>
    </lineage>
</organism>
<name>A0A2W2G853_9ACTN</name>
<evidence type="ECO:0000313" key="2">
    <source>
        <dbReference type="EMBL" id="PZG45976.1"/>
    </source>
</evidence>
<sequence length="163" mass="18291">MDEAEYRQAAMPGGRLTDRIGVGVLTRLIDRDLVDDVLAETGRVEQRSRLLPARVVVYYMLGLCLFFGESYEEVMRLLVNGLRFLGTWRKEWVMPSTGAITQARQRLGAEPSRVLFERVAVPCAQQGTRGAWLGSRRLMAIDGFVLDVPDTDGMTRRSAAREA</sequence>
<dbReference type="Proteomes" id="UP000248544">
    <property type="component" value="Unassembled WGS sequence"/>
</dbReference>
<keyword evidence="3" id="KW-1185">Reference proteome</keyword>
<comment type="caution">
    <text evidence="2">The sequence shown here is derived from an EMBL/GenBank/DDBJ whole genome shotgun (WGS) entry which is preliminary data.</text>
</comment>
<reference evidence="2 3" key="1">
    <citation type="submission" date="2018-01" db="EMBL/GenBank/DDBJ databases">
        <title>Draft genome sequence of Sphaerisporangium sp. 7K107.</title>
        <authorList>
            <person name="Sahin N."/>
            <person name="Saygin H."/>
            <person name="Ay H."/>
        </authorList>
    </citation>
    <scope>NUCLEOTIDE SEQUENCE [LARGE SCALE GENOMIC DNA]</scope>
    <source>
        <strain evidence="2 3">7K107</strain>
    </source>
</reference>
<protein>
    <recommendedName>
        <fullName evidence="1">Transposase IS4 N-terminal domain-containing protein</fullName>
    </recommendedName>
</protein>
<dbReference type="AlphaFoldDB" id="A0A2W2G853"/>
<dbReference type="EMBL" id="POUA01000100">
    <property type="protein sequence ID" value="PZG45976.1"/>
    <property type="molecule type" value="Genomic_DNA"/>
</dbReference>
<accession>A0A2W2G853</accession>
<gene>
    <name evidence="2" type="ORF">C1I98_14850</name>
</gene>
<evidence type="ECO:0000259" key="1">
    <source>
        <dbReference type="Pfam" id="PF13006"/>
    </source>
</evidence>
<feature type="domain" description="Transposase IS4 N-terminal" evidence="1">
    <location>
        <begin position="21"/>
        <end position="117"/>
    </location>
</feature>
<evidence type="ECO:0000313" key="3">
    <source>
        <dbReference type="Proteomes" id="UP000248544"/>
    </source>
</evidence>
<dbReference type="RefSeq" id="WP_111167768.1">
    <property type="nucleotide sequence ID" value="NZ_POUA01000100.1"/>
</dbReference>
<dbReference type="Pfam" id="PF13006">
    <property type="entry name" value="Nterm_IS4"/>
    <property type="match status" value="1"/>
</dbReference>
<proteinExistence type="predicted"/>